<dbReference type="eggNOG" id="COG1143">
    <property type="taxonomic scope" value="Bacteria"/>
</dbReference>
<dbReference type="eggNOG" id="COG1035">
    <property type="taxonomic scope" value="Bacteria"/>
</dbReference>
<dbReference type="Gene3D" id="3.30.70.20">
    <property type="match status" value="1"/>
</dbReference>
<dbReference type="PROSITE" id="PS51379">
    <property type="entry name" value="4FE4S_FER_2"/>
    <property type="match status" value="2"/>
</dbReference>
<dbReference type="AlphaFoldDB" id="E4Q5S2"/>
<dbReference type="InterPro" id="IPR007516">
    <property type="entry name" value="Co_F420_Hydgase/DH_bsu_N"/>
</dbReference>
<keyword evidence="3" id="KW-0411">Iron-sulfur</keyword>
<dbReference type="PANTHER" id="PTHR43193:SF2">
    <property type="entry name" value="POLYFERREDOXIN PROTEIN FWDF"/>
    <property type="match status" value="1"/>
</dbReference>
<dbReference type="HOGENOM" id="CLU_037958_1_0_9"/>
<dbReference type="Pfam" id="PF04432">
    <property type="entry name" value="FrhB_FdhB_C"/>
    <property type="match status" value="1"/>
</dbReference>
<dbReference type="RefSeq" id="WP_013412803.1">
    <property type="nucleotide sequence ID" value="NC_014657.1"/>
</dbReference>
<feature type="domain" description="4Fe-4S ferredoxin-type" evidence="4">
    <location>
        <begin position="5"/>
        <end position="34"/>
    </location>
</feature>
<dbReference type="Pfam" id="PF12838">
    <property type="entry name" value="Fer4_7"/>
    <property type="match status" value="1"/>
</dbReference>
<evidence type="ECO:0000256" key="2">
    <source>
        <dbReference type="ARBA" id="ARBA00023004"/>
    </source>
</evidence>
<organism evidence="5 6">
    <name type="scientific">Caldicellulosiruptor owensensis (strain ATCC 700167 / DSM 13100 / OL)</name>
    <dbReference type="NCBI Taxonomy" id="632518"/>
    <lineage>
        <taxon>Bacteria</taxon>
        <taxon>Bacillati</taxon>
        <taxon>Bacillota</taxon>
        <taxon>Bacillota incertae sedis</taxon>
        <taxon>Caldicellulosiruptorales</taxon>
        <taxon>Caldicellulosiruptoraceae</taxon>
        <taxon>Caldicellulosiruptor</taxon>
    </lineage>
</organism>
<proteinExistence type="predicted"/>
<dbReference type="InterPro" id="IPR007525">
    <property type="entry name" value="FrhB_FdhB_C"/>
</dbReference>
<reference key="1">
    <citation type="submission" date="2010-09" db="EMBL/GenBank/DDBJ databases">
        <title>Complete sequence of Caldicellulosiruptor owensensis OL.</title>
        <authorList>
            <consortium name="US DOE Joint Genome Institute"/>
            <person name="Lucas S."/>
            <person name="Copeland A."/>
            <person name="Lapidus A."/>
            <person name="Cheng J.-F."/>
            <person name="Bruce D."/>
            <person name="Goodwin L."/>
            <person name="Pitluck S."/>
            <person name="Davenport K."/>
            <person name="Detter J.C."/>
            <person name="Han C."/>
            <person name="Tapia R."/>
            <person name="Land M."/>
            <person name="Hauser L."/>
            <person name="Chang Y.-J."/>
            <person name="Jeffries C."/>
            <person name="Kyrpides N."/>
            <person name="Ivanova N."/>
            <person name="Mikhailova N."/>
            <person name="Blumer-Schuette S.E."/>
            <person name="Kelly R.M."/>
            <person name="Woyke T."/>
        </authorList>
    </citation>
    <scope>NUCLEOTIDE SEQUENCE</scope>
    <source>
        <strain>OL</strain>
    </source>
</reference>
<dbReference type="InterPro" id="IPR017900">
    <property type="entry name" value="4Fe4S_Fe_S_CS"/>
</dbReference>
<keyword evidence="2" id="KW-0408">Iron</keyword>
<feature type="domain" description="4Fe-4S ferredoxin-type" evidence="4">
    <location>
        <begin position="39"/>
        <end position="68"/>
    </location>
</feature>
<dbReference type="EMBL" id="CP002216">
    <property type="protein sequence ID" value="ADQ05481.1"/>
    <property type="molecule type" value="Genomic_DNA"/>
</dbReference>
<dbReference type="STRING" id="632518.Calow_1957"/>
<gene>
    <name evidence="5" type="ordered locus">Calow_1957</name>
</gene>
<dbReference type="InterPro" id="IPR017896">
    <property type="entry name" value="4Fe4S_Fe-S-bd"/>
</dbReference>
<protein>
    <submittedName>
        <fullName evidence="5">Coenzyme F420 hydrogenase/dehydrogenase beta subunit domain protein</fullName>
    </submittedName>
</protein>
<dbReference type="InterPro" id="IPR052977">
    <property type="entry name" value="Polyferredoxin-like_ET"/>
</dbReference>
<name>E4Q5S2_CALOW</name>
<dbReference type="OrthoDB" id="430408at2"/>
<keyword evidence="1" id="KW-0479">Metal-binding</keyword>
<dbReference type="SUPFAM" id="SSF54862">
    <property type="entry name" value="4Fe-4S ferredoxins"/>
    <property type="match status" value="1"/>
</dbReference>
<dbReference type="PANTHER" id="PTHR43193">
    <property type="match status" value="1"/>
</dbReference>
<sequence>MLEKILDLIGNSNCTGCYACYNICEMKAIEIRKTEDGFYKPVIKKERCIGCGFCITNCPVLNPEYSNNPEPKFYMGWSKNQQIRKASSSGGIFSEIAIAILESRGIVFGAAWDDCLEVKHIKVDSIDNLYLLRGSKYLQSKVGYAYKEIKEILENSQKNVLFVGTPCQVAGLKKIVKSDRLITCDLVCHGIPSYIPFKSFIEALNEKVEKVNFRDKITGWRNFSLTYYEKKRKVSHVHYKDKFFMGYLRNYYLNEACYSCLFSKLPRQGDITLGDFWGIEKKYDKKNEGVSLIIVNNSAGLNIVEELRKNNRIELREVEKDKAIKYNIRVYSGYYERPKQRDYIIGEIRKKGFNKVANKEIKIDNNMIRILKKVYVFVKNKLKY</sequence>
<dbReference type="Proteomes" id="UP000006889">
    <property type="component" value="Chromosome"/>
</dbReference>
<evidence type="ECO:0000313" key="6">
    <source>
        <dbReference type="Proteomes" id="UP000006889"/>
    </source>
</evidence>
<dbReference type="PROSITE" id="PS00198">
    <property type="entry name" value="4FE4S_FER_1"/>
    <property type="match status" value="1"/>
</dbReference>
<keyword evidence="6" id="KW-1185">Reference proteome</keyword>
<dbReference type="KEGG" id="cow:Calow_1957"/>
<dbReference type="GO" id="GO:0046872">
    <property type="term" value="F:metal ion binding"/>
    <property type="evidence" value="ECO:0007669"/>
    <property type="project" value="UniProtKB-KW"/>
</dbReference>
<evidence type="ECO:0000256" key="1">
    <source>
        <dbReference type="ARBA" id="ARBA00022723"/>
    </source>
</evidence>
<dbReference type="Pfam" id="PF04422">
    <property type="entry name" value="FrhB_FdhB_N"/>
    <property type="match status" value="1"/>
</dbReference>
<evidence type="ECO:0000256" key="3">
    <source>
        <dbReference type="ARBA" id="ARBA00023014"/>
    </source>
</evidence>
<evidence type="ECO:0000313" key="5">
    <source>
        <dbReference type="EMBL" id="ADQ05481.1"/>
    </source>
</evidence>
<reference evidence="5 6" key="2">
    <citation type="journal article" date="2011" name="J. Bacteriol.">
        <title>Complete genome sequences for the anaerobic, extremely thermophilic plant biomass-degrading bacteria Caldicellulosiruptor hydrothermalis, Caldicellulosiruptor kristjanssonii, Caldicellulosiruptor kronotskyensis, Caldicellulosiruptor owensenis, and Caldicellulosiruptor lactoaceticus.</title>
        <authorList>
            <person name="Blumer-Schuette S.E."/>
            <person name="Ozdemir I."/>
            <person name="Mistry D."/>
            <person name="Lucas S."/>
            <person name="Lapidus A."/>
            <person name="Cheng J.F."/>
            <person name="Goodwin L.A."/>
            <person name="Pitluck S."/>
            <person name="Land M.L."/>
            <person name="Hauser L.J."/>
            <person name="Woyke T."/>
            <person name="Mikhailova N."/>
            <person name="Pati A."/>
            <person name="Kyrpides N.C."/>
            <person name="Ivanova N."/>
            <person name="Detter J.C."/>
            <person name="Walston-Davenport K."/>
            <person name="Han S."/>
            <person name="Adams M.W."/>
            <person name="Kelly R.M."/>
        </authorList>
    </citation>
    <scope>NUCLEOTIDE SEQUENCE [LARGE SCALE GENOMIC DNA]</scope>
    <source>
        <strain evidence="6">ATCC 700167 / DSM 13100 / OL</strain>
    </source>
</reference>
<dbReference type="GO" id="GO:0051536">
    <property type="term" value="F:iron-sulfur cluster binding"/>
    <property type="evidence" value="ECO:0007669"/>
    <property type="project" value="UniProtKB-KW"/>
</dbReference>
<evidence type="ECO:0000259" key="4">
    <source>
        <dbReference type="PROSITE" id="PS51379"/>
    </source>
</evidence>
<accession>E4Q5S2</accession>